<feature type="coiled-coil region" evidence="1">
    <location>
        <begin position="118"/>
        <end position="152"/>
    </location>
</feature>
<feature type="coiled-coil region" evidence="1">
    <location>
        <begin position="389"/>
        <end position="423"/>
    </location>
</feature>
<gene>
    <name evidence="2" type="ORF">PAC_06342</name>
</gene>
<dbReference type="Proteomes" id="UP000184330">
    <property type="component" value="Unassembled WGS sequence"/>
</dbReference>
<proteinExistence type="predicted"/>
<dbReference type="AlphaFoldDB" id="A0A1L7WUJ2"/>
<name>A0A1L7WUJ2_9HELO</name>
<reference evidence="2 3" key="1">
    <citation type="submission" date="2016-03" db="EMBL/GenBank/DDBJ databases">
        <authorList>
            <person name="Ploux O."/>
        </authorList>
    </citation>
    <scope>NUCLEOTIDE SEQUENCE [LARGE SCALE GENOMIC DNA]</scope>
    <source>
        <strain evidence="2 3">UAMH 11012</strain>
    </source>
</reference>
<dbReference type="Gene3D" id="1.10.287.1490">
    <property type="match status" value="1"/>
</dbReference>
<organism evidence="2 3">
    <name type="scientific">Phialocephala subalpina</name>
    <dbReference type="NCBI Taxonomy" id="576137"/>
    <lineage>
        <taxon>Eukaryota</taxon>
        <taxon>Fungi</taxon>
        <taxon>Dikarya</taxon>
        <taxon>Ascomycota</taxon>
        <taxon>Pezizomycotina</taxon>
        <taxon>Leotiomycetes</taxon>
        <taxon>Helotiales</taxon>
        <taxon>Mollisiaceae</taxon>
        <taxon>Phialocephala</taxon>
        <taxon>Phialocephala fortinii species complex</taxon>
    </lineage>
</organism>
<accession>A0A1L7WUJ2</accession>
<keyword evidence="3" id="KW-1185">Reference proteome</keyword>
<evidence type="ECO:0000256" key="1">
    <source>
        <dbReference type="SAM" id="Coils"/>
    </source>
</evidence>
<dbReference type="EMBL" id="FJOG01000008">
    <property type="protein sequence ID" value="CZR56454.1"/>
    <property type="molecule type" value="Genomic_DNA"/>
</dbReference>
<dbReference type="OrthoDB" id="3433915at2759"/>
<feature type="coiled-coil region" evidence="1">
    <location>
        <begin position="182"/>
        <end position="356"/>
    </location>
</feature>
<evidence type="ECO:0000313" key="3">
    <source>
        <dbReference type="Proteomes" id="UP000184330"/>
    </source>
</evidence>
<evidence type="ECO:0000313" key="2">
    <source>
        <dbReference type="EMBL" id="CZR56454.1"/>
    </source>
</evidence>
<protein>
    <submittedName>
        <fullName evidence="2">Uncharacterized protein</fullName>
    </submittedName>
</protein>
<sequence>MALLLQPNSTPTWDAYTSFNVTGRFSRGMNCIGINRHGRRCAWDIPKVKYDDLRRILDWVETQPPQDAEKYLRDIASLSLCQDFHQNQSYDFVEDWRAMLKKIPYAVAETGPTLEEKFQRLQEKSVEWQKTKASLEAQVDKYKAQLSSLEVSLGGQLHIDRQNLEAERQKVEALQIDRDNRLVEASKKIEYMKEEIKGVKEEIRIYGQNIADLESTVVLSTKQKEKMKQQIAEQEAELKTRSENIEILENAKLSLLQKVDNLSFLLEDGKETLQEAQEKSETVENMNSSLLREIKNLNSQLEESKRTIEALEAGAAEAEIKERKLSDRARNLQTYLEEERKVKADLEETLSDKLQSLDAELATRTGSAAALSKEVDRLKKENGGVLGEKEILQANLDLGEGELARLLEQLRLSNQRNEDARKRPFRFMTKCWLEKVQTNRKKDTLNEFAWQGKRNTQRSELASS</sequence>
<keyword evidence="1" id="KW-0175">Coiled coil</keyword>